<proteinExistence type="inferred from homology"/>
<name>A0A0B7MFM0_9FIRM</name>
<dbReference type="Pfam" id="PF06253">
    <property type="entry name" value="MTTB"/>
    <property type="match status" value="1"/>
</dbReference>
<dbReference type="Proteomes" id="UP000046155">
    <property type="component" value="Unassembled WGS sequence"/>
</dbReference>
<dbReference type="GO" id="GO:0015948">
    <property type="term" value="P:methanogenesis"/>
    <property type="evidence" value="ECO:0007669"/>
    <property type="project" value="InterPro"/>
</dbReference>
<dbReference type="EMBL" id="CDRZ01000212">
    <property type="protein sequence ID" value="CEO88860.1"/>
    <property type="molecule type" value="Genomic_DNA"/>
</dbReference>
<reference evidence="5" key="1">
    <citation type="submission" date="2015-01" db="EMBL/GenBank/DDBJ databases">
        <authorList>
            <person name="Manzoor Shahid"/>
            <person name="Zubair Saima"/>
        </authorList>
    </citation>
    <scope>NUCLEOTIDE SEQUENCE [LARGE SCALE GENOMIC DNA]</scope>
    <source>
        <strain evidence="5">Sp3</strain>
    </source>
</reference>
<evidence type="ECO:0000256" key="3">
    <source>
        <dbReference type="ARBA" id="ARBA00022679"/>
    </source>
</evidence>
<evidence type="ECO:0008006" key="6">
    <source>
        <dbReference type="Google" id="ProtNLM"/>
    </source>
</evidence>
<organism evidence="4 5">
    <name type="scientific">Syntrophaceticus schinkii</name>
    <dbReference type="NCBI Taxonomy" id="499207"/>
    <lineage>
        <taxon>Bacteria</taxon>
        <taxon>Bacillati</taxon>
        <taxon>Bacillota</taxon>
        <taxon>Clostridia</taxon>
        <taxon>Thermoanaerobacterales</taxon>
        <taxon>Thermoanaerobacterales Family III. Incertae Sedis</taxon>
        <taxon>Syntrophaceticus</taxon>
    </lineage>
</organism>
<sequence>MIYGSGMLELGVTFDYAQLLIDNEIARMVNKVVEGIPVTDETLAVDVIKEVGSSGEFITKEHTYKYFREQSQSKMIDRRMREAWLDKGGKDLTTRAYEEAIHILETHKPDPLPEGVQKKLREIVEEAEEEYGLKRK</sequence>
<keyword evidence="5" id="KW-1185">Reference proteome</keyword>
<evidence type="ECO:0000313" key="5">
    <source>
        <dbReference type="Proteomes" id="UP000046155"/>
    </source>
</evidence>
<evidence type="ECO:0000256" key="1">
    <source>
        <dbReference type="ARBA" id="ARBA00007137"/>
    </source>
</evidence>
<keyword evidence="2" id="KW-0489">Methyltransferase</keyword>
<comment type="similarity">
    <text evidence="1">Belongs to the trimethylamine methyltransferase family.</text>
</comment>
<dbReference type="GO" id="GO:0032259">
    <property type="term" value="P:methylation"/>
    <property type="evidence" value="ECO:0007669"/>
    <property type="project" value="UniProtKB-KW"/>
</dbReference>
<accession>A0A0B7MFM0</accession>
<dbReference type="InterPro" id="IPR038601">
    <property type="entry name" value="MttB-like_sf"/>
</dbReference>
<dbReference type="InterPro" id="IPR010426">
    <property type="entry name" value="MTTB_MeTrfase"/>
</dbReference>
<protein>
    <recommendedName>
        <fullName evidence="6">Trimethylamine methyltransferase</fullName>
    </recommendedName>
</protein>
<dbReference type="Gene3D" id="3.20.20.480">
    <property type="entry name" value="Trimethylamine methyltransferase-like"/>
    <property type="match status" value="1"/>
</dbReference>
<keyword evidence="3" id="KW-0808">Transferase</keyword>
<dbReference type="AlphaFoldDB" id="A0A0B7MFM0"/>
<dbReference type="GO" id="GO:0008168">
    <property type="term" value="F:methyltransferase activity"/>
    <property type="evidence" value="ECO:0007669"/>
    <property type="project" value="UniProtKB-KW"/>
</dbReference>
<gene>
    <name evidence="4" type="ORF">SSCH_290003</name>
</gene>
<evidence type="ECO:0000313" key="4">
    <source>
        <dbReference type="EMBL" id="CEO88860.1"/>
    </source>
</evidence>
<evidence type="ECO:0000256" key="2">
    <source>
        <dbReference type="ARBA" id="ARBA00022603"/>
    </source>
</evidence>